<reference evidence="2" key="1">
    <citation type="submission" date="2018-05" db="EMBL/GenBank/DDBJ databases">
        <authorList>
            <person name="Lanie J.A."/>
            <person name="Ng W.-L."/>
            <person name="Kazmierczak K.M."/>
            <person name="Andrzejewski T.M."/>
            <person name="Davidsen T.M."/>
            <person name="Wayne K.J."/>
            <person name="Tettelin H."/>
            <person name="Glass J.I."/>
            <person name="Rusch D."/>
            <person name="Podicherti R."/>
            <person name="Tsui H.-C.T."/>
            <person name="Winkler M.E."/>
        </authorList>
    </citation>
    <scope>NUCLEOTIDE SEQUENCE</scope>
</reference>
<accession>A0A382ZC18</accession>
<name>A0A382ZC18_9ZZZZ</name>
<feature type="region of interest" description="Disordered" evidence="1">
    <location>
        <begin position="48"/>
        <end position="68"/>
    </location>
</feature>
<evidence type="ECO:0000256" key="1">
    <source>
        <dbReference type="SAM" id="MobiDB-lite"/>
    </source>
</evidence>
<sequence>DLSALDAVERVVIINDLEDSDISHQFEDGVLTIGRGDEAAVDQIIEEAEEPSPESLEPMPPRSTKKSWERRGKKIFLNMDAEPHNRDWIRNRTDDSYEALGLPDYG</sequence>
<dbReference type="EMBL" id="UINC01182178">
    <property type="protein sequence ID" value="SVD92238.1"/>
    <property type="molecule type" value="Genomic_DNA"/>
</dbReference>
<organism evidence="2">
    <name type="scientific">marine metagenome</name>
    <dbReference type="NCBI Taxonomy" id="408172"/>
    <lineage>
        <taxon>unclassified sequences</taxon>
        <taxon>metagenomes</taxon>
        <taxon>ecological metagenomes</taxon>
    </lineage>
</organism>
<evidence type="ECO:0000313" key="2">
    <source>
        <dbReference type="EMBL" id="SVD92238.1"/>
    </source>
</evidence>
<dbReference type="AlphaFoldDB" id="A0A382ZC18"/>
<protein>
    <submittedName>
        <fullName evidence="2">Uncharacterized protein</fullName>
    </submittedName>
</protein>
<feature type="non-terminal residue" evidence="2">
    <location>
        <position position="1"/>
    </location>
</feature>
<proteinExistence type="predicted"/>
<gene>
    <name evidence="2" type="ORF">METZ01_LOCUS445092</name>
</gene>